<proteinExistence type="predicted"/>
<dbReference type="EMBL" id="CADCXV010001517">
    <property type="protein sequence ID" value="CAB0045043.1"/>
    <property type="molecule type" value="Genomic_DNA"/>
</dbReference>
<reference evidence="1 2" key="1">
    <citation type="submission" date="2020-02" db="EMBL/GenBank/DDBJ databases">
        <authorList>
            <person name="Ferguson B K."/>
        </authorList>
    </citation>
    <scope>NUCLEOTIDE SEQUENCE [LARGE SCALE GENOMIC DNA]</scope>
</reference>
<keyword evidence="2" id="KW-1185">Reference proteome</keyword>
<dbReference type="Proteomes" id="UP000479190">
    <property type="component" value="Unassembled WGS sequence"/>
</dbReference>
<evidence type="ECO:0000313" key="1">
    <source>
        <dbReference type="EMBL" id="CAB0045043.1"/>
    </source>
</evidence>
<feature type="non-terminal residue" evidence="1">
    <location>
        <position position="111"/>
    </location>
</feature>
<accession>A0A6H5J6I7</accession>
<name>A0A6H5J6I7_9HYME</name>
<evidence type="ECO:0000313" key="2">
    <source>
        <dbReference type="Proteomes" id="UP000479190"/>
    </source>
</evidence>
<feature type="non-terminal residue" evidence="1">
    <location>
        <position position="1"/>
    </location>
</feature>
<dbReference type="AlphaFoldDB" id="A0A6H5J6I7"/>
<sequence>MLQFSTNIKSTDVLHMSKPDANSEKVVNQYHIENLKIINLVYLGPRATLGTGAWQLMKSKVKSKFGRELSALVFKNTLPKICLDYVKTQCREIPDLGEVVLASPTKLELYL</sequence>
<protein>
    <submittedName>
        <fullName evidence="1">Uncharacterized protein</fullName>
    </submittedName>
</protein>
<gene>
    <name evidence="1" type="ORF">TBRA_LOCUS16600</name>
</gene>
<organism evidence="1 2">
    <name type="scientific">Trichogramma brassicae</name>
    <dbReference type="NCBI Taxonomy" id="86971"/>
    <lineage>
        <taxon>Eukaryota</taxon>
        <taxon>Metazoa</taxon>
        <taxon>Ecdysozoa</taxon>
        <taxon>Arthropoda</taxon>
        <taxon>Hexapoda</taxon>
        <taxon>Insecta</taxon>
        <taxon>Pterygota</taxon>
        <taxon>Neoptera</taxon>
        <taxon>Endopterygota</taxon>
        <taxon>Hymenoptera</taxon>
        <taxon>Apocrita</taxon>
        <taxon>Proctotrupomorpha</taxon>
        <taxon>Chalcidoidea</taxon>
        <taxon>Trichogrammatidae</taxon>
        <taxon>Trichogramma</taxon>
    </lineage>
</organism>